<comment type="catalytic activity">
    <reaction evidence="5">
        <text>L-glutamate 5-semialdehyde + NAD(+) + H2O = L-glutamate + NADH + 2 H(+)</text>
        <dbReference type="Rhea" id="RHEA:30235"/>
        <dbReference type="ChEBI" id="CHEBI:15377"/>
        <dbReference type="ChEBI" id="CHEBI:15378"/>
        <dbReference type="ChEBI" id="CHEBI:29985"/>
        <dbReference type="ChEBI" id="CHEBI:57540"/>
        <dbReference type="ChEBI" id="CHEBI:57945"/>
        <dbReference type="ChEBI" id="CHEBI:58066"/>
        <dbReference type="EC" id="1.2.1.88"/>
    </reaction>
</comment>
<dbReference type="SUPFAM" id="SSF53720">
    <property type="entry name" value="ALDH-like"/>
    <property type="match status" value="1"/>
</dbReference>
<dbReference type="InterPro" id="IPR016161">
    <property type="entry name" value="Ald_DH/histidinol_DH"/>
</dbReference>
<dbReference type="EMBL" id="CP123385">
    <property type="protein sequence ID" value="XCC95363.1"/>
    <property type="molecule type" value="Genomic_DNA"/>
</dbReference>
<evidence type="ECO:0000256" key="2">
    <source>
        <dbReference type="ARBA" id="ARBA00012884"/>
    </source>
</evidence>
<accession>A0AAU8ALI4</accession>
<evidence type="ECO:0000259" key="6">
    <source>
        <dbReference type="Pfam" id="PF00171"/>
    </source>
</evidence>
<name>A0AAU8ALI4_9RHOB</name>
<evidence type="ECO:0000256" key="3">
    <source>
        <dbReference type="ARBA" id="ARBA00023002"/>
    </source>
</evidence>
<evidence type="ECO:0000256" key="4">
    <source>
        <dbReference type="ARBA" id="ARBA00023027"/>
    </source>
</evidence>
<dbReference type="PROSITE" id="PS00070">
    <property type="entry name" value="ALDEHYDE_DEHYDR_CYS"/>
    <property type="match status" value="1"/>
</dbReference>
<gene>
    <name evidence="7" type="ORF">PVT71_19945</name>
</gene>
<dbReference type="GO" id="GO:0009898">
    <property type="term" value="C:cytoplasmic side of plasma membrane"/>
    <property type="evidence" value="ECO:0007669"/>
    <property type="project" value="TreeGrafter"/>
</dbReference>
<reference evidence="7" key="1">
    <citation type="submission" date="2023-02" db="EMBL/GenBank/DDBJ databases">
        <title>Description and genomic characterization of Salipiger bruguierae sp. nov., isolated from the sediment of mangrove plant Bruguiera sexangula.</title>
        <authorList>
            <person name="Long M."/>
        </authorList>
    </citation>
    <scope>NUCLEOTIDE SEQUENCE</scope>
    <source>
        <strain evidence="7">H15</strain>
    </source>
</reference>
<dbReference type="PANTHER" id="PTHR42862:SF1">
    <property type="entry name" value="DELTA-1-PYRROLINE-5-CARBOXYLATE DEHYDROGENASE 2, ISOFORM A-RELATED"/>
    <property type="match status" value="1"/>
</dbReference>
<dbReference type="InterPro" id="IPR016160">
    <property type="entry name" value="Ald_DH_CS_CYS"/>
</dbReference>
<dbReference type="GO" id="GO:0010133">
    <property type="term" value="P:L-proline catabolic process to L-glutamate"/>
    <property type="evidence" value="ECO:0007669"/>
    <property type="project" value="TreeGrafter"/>
</dbReference>
<dbReference type="PANTHER" id="PTHR42862">
    <property type="entry name" value="DELTA-1-PYRROLINE-5-CARBOXYLATE DEHYDROGENASE 1, ISOFORM A-RELATED"/>
    <property type="match status" value="1"/>
</dbReference>
<dbReference type="InterPro" id="IPR050485">
    <property type="entry name" value="Proline_metab_enzyme"/>
</dbReference>
<protein>
    <recommendedName>
        <fullName evidence="2">L-glutamate gamma-semialdehyde dehydrogenase</fullName>
        <ecNumber evidence="2">1.2.1.88</ecNumber>
    </recommendedName>
</protein>
<dbReference type="InterPro" id="IPR016163">
    <property type="entry name" value="Ald_DH_C"/>
</dbReference>
<dbReference type="InterPro" id="IPR015590">
    <property type="entry name" value="Aldehyde_DH_dom"/>
</dbReference>
<dbReference type="RefSeq" id="WP_353474204.1">
    <property type="nucleotide sequence ID" value="NZ_CP123385.1"/>
</dbReference>
<dbReference type="Gene3D" id="3.40.605.10">
    <property type="entry name" value="Aldehyde Dehydrogenase, Chain A, domain 1"/>
    <property type="match status" value="1"/>
</dbReference>
<keyword evidence="3" id="KW-0560">Oxidoreductase</keyword>
<feature type="domain" description="Aldehyde dehydrogenase" evidence="6">
    <location>
        <begin position="48"/>
        <end position="516"/>
    </location>
</feature>
<dbReference type="AlphaFoldDB" id="A0AAU8ALI4"/>
<organism evidence="7">
    <name type="scientific">Alloyangia sp. H15</name>
    <dbReference type="NCBI Taxonomy" id="3029062"/>
    <lineage>
        <taxon>Bacteria</taxon>
        <taxon>Pseudomonadati</taxon>
        <taxon>Pseudomonadota</taxon>
        <taxon>Alphaproteobacteria</taxon>
        <taxon>Rhodobacterales</taxon>
        <taxon>Roseobacteraceae</taxon>
        <taxon>Alloyangia</taxon>
    </lineage>
</organism>
<dbReference type="EC" id="1.2.1.88" evidence="2"/>
<evidence type="ECO:0000313" key="7">
    <source>
        <dbReference type="EMBL" id="XCC95363.1"/>
    </source>
</evidence>
<dbReference type="Pfam" id="PF00171">
    <property type="entry name" value="Aldedh"/>
    <property type="match status" value="1"/>
</dbReference>
<sequence length="527" mass="56813">MSENLPRVTYTDNPADMTPLHLHLDNVLEGLDDTYLGKEFGHFINGEWVAGSKHYEVYSPADSARFMGTFSDATEAEIDQAVTAARAAFGEWRTASWQQRVAAMRKVADVLEERRHELGMIILHEVGKSRMEAMGEAEEVLAFIRYYCDTVEENQGYAHPNLQLSSSESTFNCFRPHGVFAVVSPFNFPVGLATSMLTGAILGGNAVVLKPSQANARSVLFFAEAAQAAGLPQGLLNVVTGGAEAGEALVSHAGIDGIAFTGSRRVGMKLHRDVANGPYVRPVIAELGGKNSSFVTKSANLADAAKGVASAAFGLQGQKCTACSRVFVEKSVAKEFVELLQREAAGMTIGHPTDKTVYLGPVIDERAGQRYLEAVAEAEKVGTVAFGGKRKTGGVFDRGWYLEPTIVTGVPFDHWLNQEELFVPFLSVVECDDLASAVEASNRSPYGLGSGVYTRDQAELDYFLNHIEAGVLYANRSSSATTGAWPGAQSFCGWKGSGHTGKGGMGPNYITQFMREQSHTLAKIEML</sequence>
<dbReference type="GO" id="GO:0003842">
    <property type="term" value="F:L-glutamate gamma-semialdehyde dehydrogenase activity"/>
    <property type="evidence" value="ECO:0007669"/>
    <property type="project" value="UniProtKB-EC"/>
</dbReference>
<comment type="pathway">
    <text evidence="1">Amino-acid degradation; L-proline degradation into L-glutamate; L-glutamate from L-proline: step 2/2.</text>
</comment>
<keyword evidence="4" id="KW-0520">NAD</keyword>
<evidence type="ECO:0000256" key="5">
    <source>
        <dbReference type="ARBA" id="ARBA00048142"/>
    </source>
</evidence>
<dbReference type="Gene3D" id="3.40.309.10">
    <property type="entry name" value="Aldehyde Dehydrogenase, Chain A, domain 2"/>
    <property type="match status" value="1"/>
</dbReference>
<dbReference type="InterPro" id="IPR016162">
    <property type="entry name" value="Ald_DH_N"/>
</dbReference>
<proteinExistence type="predicted"/>
<evidence type="ECO:0000256" key="1">
    <source>
        <dbReference type="ARBA" id="ARBA00004786"/>
    </source>
</evidence>